<accession>A0AAN7V1C3</accession>
<comment type="caution">
    <text evidence="1">The sequence shown here is derived from an EMBL/GenBank/DDBJ whole genome shotgun (WGS) entry which is preliminary data.</text>
</comment>
<reference evidence="1 2" key="1">
    <citation type="journal article" date="2024" name="Insects">
        <title>An Improved Chromosome-Level Genome Assembly of the Firefly Pyrocoelia pectoralis.</title>
        <authorList>
            <person name="Fu X."/>
            <person name="Meyer-Rochow V.B."/>
            <person name="Ballantyne L."/>
            <person name="Zhu X."/>
        </authorList>
    </citation>
    <scope>NUCLEOTIDE SEQUENCE [LARGE SCALE GENOMIC DNA]</scope>
    <source>
        <strain evidence="1">XCY_ONT2</strain>
    </source>
</reference>
<evidence type="ECO:0000313" key="2">
    <source>
        <dbReference type="Proteomes" id="UP001329430"/>
    </source>
</evidence>
<dbReference type="PANTHER" id="PTHR21398">
    <property type="entry name" value="AGAP007094-PA"/>
    <property type="match status" value="1"/>
</dbReference>
<sequence>MLVTTFLVTCCATFANTLSKRSLLFQPSTILQFTYGVSAPALLPKRSINLSVCLQTNFQLPNNISNFYPTTVSARLDDLDRHTFYEYLVEILNGVGLDGHYCLLRSICEIGEIPMHIDPGDNSLLENIVHYIFSPSEDFVQIDNGTLDVYLDAEKWGKTLGKCHRKFEKCPMSIVNLFTKLFYI</sequence>
<dbReference type="Pfam" id="PF07841">
    <property type="entry name" value="DM4_12"/>
    <property type="match status" value="1"/>
</dbReference>
<gene>
    <name evidence="1" type="ORF">RI129_012824</name>
</gene>
<dbReference type="PANTHER" id="PTHR21398:SF4">
    <property type="entry name" value="AGAP002980-PA"/>
    <property type="match status" value="1"/>
</dbReference>
<dbReference type="InterPro" id="IPR006631">
    <property type="entry name" value="DM4_12"/>
</dbReference>
<name>A0AAN7V1C3_9COLE</name>
<organism evidence="1 2">
    <name type="scientific">Pyrocoelia pectoralis</name>
    <dbReference type="NCBI Taxonomy" id="417401"/>
    <lineage>
        <taxon>Eukaryota</taxon>
        <taxon>Metazoa</taxon>
        <taxon>Ecdysozoa</taxon>
        <taxon>Arthropoda</taxon>
        <taxon>Hexapoda</taxon>
        <taxon>Insecta</taxon>
        <taxon>Pterygota</taxon>
        <taxon>Neoptera</taxon>
        <taxon>Endopterygota</taxon>
        <taxon>Coleoptera</taxon>
        <taxon>Polyphaga</taxon>
        <taxon>Elateriformia</taxon>
        <taxon>Elateroidea</taxon>
        <taxon>Lampyridae</taxon>
        <taxon>Lampyrinae</taxon>
        <taxon>Pyrocoelia</taxon>
    </lineage>
</organism>
<protein>
    <submittedName>
        <fullName evidence="1">Uncharacterized protein</fullName>
    </submittedName>
</protein>
<dbReference type="AlphaFoldDB" id="A0AAN7V1C3"/>
<dbReference type="EMBL" id="JAVRBK010000010">
    <property type="protein sequence ID" value="KAK5638529.1"/>
    <property type="molecule type" value="Genomic_DNA"/>
</dbReference>
<dbReference type="SMART" id="SM00718">
    <property type="entry name" value="DM4_12"/>
    <property type="match status" value="1"/>
</dbReference>
<keyword evidence="2" id="KW-1185">Reference proteome</keyword>
<evidence type="ECO:0000313" key="1">
    <source>
        <dbReference type="EMBL" id="KAK5638529.1"/>
    </source>
</evidence>
<proteinExistence type="predicted"/>
<dbReference type="Proteomes" id="UP001329430">
    <property type="component" value="Chromosome 10"/>
</dbReference>